<proteinExistence type="predicted"/>
<dbReference type="AlphaFoldDB" id="A0A182S0G0"/>
<evidence type="ECO:0000313" key="1">
    <source>
        <dbReference type="EnsemblMetazoa" id="AFUN012043-PA"/>
    </source>
</evidence>
<protein>
    <submittedName>
        <fullName evidence="1">Uncharacterized protein</fullName>
    </submittedName>
</protein>
<reference evidence="1" key="1">
    <citation type="submission" date="2020-05" db="UniProtKB">
        <authorList>
            <consortium name="EnsemblMetazoa"/>
        </authorList>
    </citation>
    <scope>IDENTIFICATION</scope>
    <source>
        <strain evidence="1">FUMOZ</strain>
    </source>
</reference>
<name>A0A182S0G0_ANOFN</name>
<dbReference type="EnsemblMetazoa" id="AFUN012043-RA">
    <property type="protein sequence ID" value="AFUN012043-PA"/>
    <property type="gene ID" value="AFUN012043"/>
</dbReference>
<organism evidence="1">
    <name type="scientific">Anopheles funestus</name>
    <name type="common">African malaria mosquito</name>
    <dbReference type="NCBI Taxonomy" id="62324"/>
    <lineage>
        <taxon>Eukaryota</taxon>
        <taxon>Metazoa</taxon>
        <taxon>Ecdysozoa</taxon>
        <taxon>Arthropoda</taxon>
        <taxon>Hexapoda</taxon>
        <taxon>Insecta</taxon>
        <taxon>Pterygota</taxon>
        <taxon>Neoptera</taxon>
        <taxon>Endopterygota</taxon>
        <taxon>Diptera</taxon>
        <taxon>Nematocera</taxon>
        <taxon>Culicoidea</taxon>
        <taxon>Culicidae</taxon>
        <taxon>Anophelinae</taxon>
        <taxon>Anopheles</taxon>
    </lineage>
</organism>
<sequence>MKYAAHHRERSPFLDIPNFDIIKDVISADHLHQIDHGVTQTLLMIWKVIKVGRSRRWTDETYHRINRVLNKVEIPLDFHRKIRSIHNTCEWTIHWTVERHFIALKDELPGVEYNHFMLYYCAITLFSSNVYREHWP</sequence>
<dbReference type="VEuPathDB" id="VectorBase:AFUN012043"/>
<accession>A0A182S0G0</accession>